<gene>
    <name evidence="4" type="ORF">RRF57_004207</name>
</gene>
<dbReference type="PANTHER" id="PTHR24198:SF165">
    <property type="entry name" value="ANKYRIN REPEAT-CONTAINING PROTEIN-RELATED"/>
    <property type="match status" value="1"/>
</dbReference>
<organism evidence="4 5">
    <name type="scientific">Xylaria bambusicola</name>
    <dbReference type="NCBI Taxonomy" id="326684"/>
    <lineage>
        <taxon>Eukaryota</taxon>
        <taxon>Fungi</taxon>
        <taxon>Dikarya</taxon>
        <taxon>Ascomycota</taxon>
        <taxon>Pezizomycotina</taxon>
        <taxon>Sordariomycetes</taxon>
        <taxon>Xylariomycetidae</taxon>
        <taxon>Xylariales</taxon>
        <taxon>Xylariaceae</taxon>
        <taxon>Xylaria</taxon>
    </lineage>
</organism>
<dbReference type="SMART" id="SM00248">
    <property type="entry name" value="ANK"/>
    <property type="match status" value="2"/>
</dbReference>
<proteinExistence type="predicted"/>
<name>A0AAN7Z479_9PEZI</name>
<protein>
    <submittedName>
        <fullName evidence="4">Uncharacterized protein</fullName>
    </submittedName>
</protein>
<dbReference type="SUPFAM" id="SSF48403">
    <property type="entry name" value="Ankyrin repeat"/>
    <property type="match status" value="1"/>
</dbReference>
<dbReference type="PANTHER" id="PTHR24198">
    <property type="entry name" value="ANKYRIN REPEAT AND PROTEIN KINASE DOMAIN-CONTAINING PROTEIN"/>
    <property type="match status" value="1"/>
</dbReference>
<comment type="caution">
    <text evidence="4">The sequence shown here is derived from an EMBL/GenBank/DDBJ whole genome shotgun (WGS) entry which is preliminary data.</text>
</comment>
<evidence type="ECO:0000256" key="1">
    <source>
        <dbReference type="ARBA" id="ARBA00022737"/>
    </source>
</evidence>
<reference evidence="4 5" key="1">
    <citation type="submission" date="2023-10" db="EMBL/GenBank/DDBJ databases">
        <title>Draft genome sequence of Xylaria bambusicola isolate GMP-LS, the root and basal stem rot pathogen of sugarcane in Indonesia.</title>
        <authorList>
            <person name="Selvaraj P."/>
            <person name="Muralishankar V."/>
            <person name="Muruganantham S."/>
            <person name="Sp S."/>
            <person name="Haryani S."/>
            <person name="Lau K.J.X."/>
            <person name="Naqvi N.I."/>
        </authorList>
    </citation>
    <scope>NUCLEOTIDE SEQUENCE [LARGE SCALE GENOMIC DNA]</scope>
    <source>
        <strain evidence="4">GMP-LS</strain>
    </source>
</reference>
<feature type="repeat" description="ANK" evidence="3">
    <location>
        <begin position="124"/>
        <end position="156"/>
    </location>
</feature>
<accession>A0AAN7Z479</accession>
<dbReference type="EMBL" id="JAWHQM010000008">
    <property type="protein sequence ID" value="KAK5628492.1"/>
    <property type="molecule type" value="Genomic_DNA"/>
</dbReference>
<dbReference type="PROSITE" id="PS50088">
    <property type="entry name" value="ANK_REPEAT"/>
    <property type="match status" value="1"/>
</dbReference>
<keyword evidence="5" id="KW-1185">Reference proteome</keyword>
<evidence type="ECO:0000313" key="5">
    <source>
        <dbReference type="Proteomes" id="UP001305414"/>
    </source>
</evidence>
<dbReference type="Gene3D" id="1.25.40.20">
    <property type="entry name" value="Ankyrin repeat-containing domain"/>
    <property type="match status" value="1"/>
</dbReference>
<keyword evidence="2 3" id="KW-0040">ANK repeat</keyword>
<evidence type="ECO:0000313" key="4">
    <source>
        <dbReference type="EMBL" id="KAK5628492.1"/>
    </source>
</evidence>
<dbReference type="Pfam" id="PF00023">
    <property type="entry name" value="Ank"/>
    <property type="match status" value="1"/>
</dbReference>
<dbReference type="PROSITE" id="PS50297">
    <property type="entry name" value="ANK_REP_REGION"/>
    <property type="match status" value="1"/>
</dbReference>
<evidence type="ECO:0000256" key="3">
    <source>
        <dbReference type="PROSITE-ProRule" id="PRU00023"/>
    </source>
</evidence>
<dbReference type="AlphaFoldDB" id="A0AAN7Z479"/>
<keyword evidence="1" id="KW-0677">Repeat</keyword>
<dbReference type="InterPro" id="IPR002110">
    <property type="entry name" value="Ankyrin_rpt"/>
</dbReference>
<dbReference type="Proteomes" id="UP001305414">
    <property type="component" value="Unassembled WGS sequence"/>
</dbReference>
<evidence type="ECO:0000256" key="2">
    <source>
        <dbReference type="ARBA" id="ARBA00023043"/>
    </source>
</evidence>
<dbReference type="InterPro" id="IPR036770">
    <property type="entry name" value="Ankyrin_rpt-contain_sf"/>
</dbReference>
<sequence>MLDLSSCNSTANALSSMVLEVPERVHWCLERGADASLSSPLGLTIIEVAASCASLDTLKLLIERADSSPQGDAVARASLAHTNDRYPDRVEVVRFLLDQGYPIDECYQTHEPDPDHNCAEVFFGIQNALHFAIWSGKEDMVQLLLERGAGKTILTRSAMKTDWKTLSPVELARKFGHLKLLPLLEGE</sequence>